<sequence length="61" mass="6950">MSLNYARELLKISLSQLCDSIGFDTTSEIALDILVDVCERQFQSLSKETSNLIQLNNRNQE</sequence>
<comment type="caution">
    <text evidence="6">The sequence shown here is derived from an EMBL/GenBank/DDBJ whole genome shotgun (WGS) entry which is preliminary data.</text>
</comment>
<dbReference type="InterPro" id="IPR009072">
    <property type="entry name" value="Histone-fold"/>
</dbReference>
<comment type="subcellular location">
    <subcellularLocation>
        <location evidence="1">Nucleus</location>
    </subcellularLocation>
</comment>
<feature type="non-terminal residue" evidence="6">
    <location>
        <position position="61"/>
    </location>
</feature>
<dbReference type="InterPro" id="IPR006565">
    <property type="entry name" value="BTP"/>
</dbReference>
<reference evidence="6" key="1">
    <citation type="submission" date="2021-02" db="EMBL/GenBank/DDBJ databases">
        <authorList>
            <person name="Nowell W R."/>
        </authorList>
    </citation>
    <scope>NUCLEOTIDE SEQUENCE</scope>
</reference>
<protein>
    <recommendedName>
        <fullName evidence="5">Bromodomain associated domain-containing protein</fullName>
    </recommendedName>
</protein>
<dbReference type="Proteomes" id="UP000676336">
    <property type="component" value="Unassembled WGS sequence"/>
</dbReference>
<accession>A0A8S2YP76</accession>
<evidence type="ECO:0000313" key="7">
    <source>
        <dbReference type="Proteomes" id="UP000676336"/>
    </source>
</evidence>
<keyword evidence="2" id="KW-0805">Transcription regulation</keyword>
<dbReference type="GO" id="GO:0046982">
    <property type="term" value="F:protein heterodimerization activity"/>
    <property type="evidence" value="ECO:0007669"/>
    <property type="project" value="InterPro"/>
</dbReference>
<keyword evidence="4" id="KW-0539">Nucleus</keyword>
<evidence type="ECO:0000313" key="6">
    <source>
        <dbReference type="EMBL" id="CAF4567921.1"/>
    </source>
</evidence>
<name>A0A8S2YP76_9BILA</name>
<dbReference type="GO" id="GO:0005634">
    <property type="term" value="C:nucleus"/>
    <property type="evidence" value="ECO:0007669"/>
    <property type="project" value="UniProtKB-SubCell"/>
</dbReference>
<dbReference type="Pfam" id="PF07524">
    <property type="entry name" value="Bromo_TP"/>
    <property type="match status" value="1"/>
</dbReference>
<feature type="domain" description="Bromodomain associated" evidence="5">
    <location>
        <begin position="5"/>
        <end position="60"/>
    </location>
</feature>
<evidence type="ECO:0000256" key="1">
    <source>
        <dbReference type="ARBA" id="ARBA00004123"/>
    </source>
</evidence>
<evidence type="ECO:0000256" key="4">
    <source>
        <dbReference type="ARBA" id="ARBA00023242"/>
    </source>
</evidence>
<evidence type="ECO:0000259" key="5">
    <source>
        <dbReference type="Pfam" id="PF07524"/>
    </source>
</evidence>
<organism evidence="6 7">
    <name type="scientific">Rotaria magnacalcarata</name>
    <dbReference type="NCBI Taxonomy" id="392030"/>
    <lineage>
        <taxon>Eukaryota</taxon>
        <taxon>Metazoa</taxon>
        <taxon>Spiralia</taxon>
        <taxon>Gnathifera</taxon>
        <taxon>Rotifera</taxon>
        <taxon>Eurotatoria</taxon>
        <taxon>Bdelloidea</taxon>
        <taxon>Philodinida</taxon>
        <taxon>Philodinidae</taxon>
        <taxon>Rotaria</taxon>
    </lineage>
</organism>
<dbReference type="EMBL" id="CAJOBI010096567">
    <property type="protein sequence ID" value="CAF4567921.1"/>
    <property type="molecule type" value="Genomic_DNA"/>
</dbReference>
<keyword evidence="3" id="KW-0804">Transcription</keyword>
<proteinExistence type="predicted"/>
<evidence type="ECO:0000256" key="3">
    <source>
        <dbReference type="ARBA" id="ARBA00023163"/>
    </source>
</evidence>
<gene>
    <name evidence="6" type="ORF">SMN809_LOCUS37734</name>
</gene>
<evidence type="ECO:0000256" key="2">
    <source>
        <dbReference type="ARBA" id="ARBA00023015"/>
    </source>
</evidence>
<dbReference type="Gene3D" id="1.10.20.10">
    <property type="entry name" value="Histone, subunit A"/>
    <property type="match status" value="1"/>
</dbReference>
<dbReference type="AlphaFoldDB" id="A0A8S2YP76"/>